<evidence type="ECO:0000256" key="5">
    <source>
        <dbReference type="ARBA" id="ARBA00022679"/>
    </source>
</evidence>
<dbReference type="GO" id="GO:0005737">
    <property type="term" value="C:cytoplasm"/>
    <property type="evidence" value="ECO:0007669"/>
    <property type="project" value="UniProtKB-SubCell"/>
</dbReference>
<evidence type="ECO:0000256" key="6">
    <source>
        <dbReference type="ARBA" id="ARBA00022763"/>
    </source>
</evidence>
<feature type="domain" description="N-acetyltransferase" evidence="15">
    <location>
        <begin position="187"/>
        <end position="254"/>
    </location>
</feature>
<comment type="catalytic activity">
    <reaction evidence="10 11">
        <text>L-lysyl-[protein] + acetyl-CoA = N(6)-acetyl-L-lysyl-[protein] + CoA + H(+)</text>
        <dbReference type="Rhea" id="RHEA:45948"/>
        <dbReference type="Rhea" id="RHEA-COMP:9752"/>
        <dbReference type="Rhea" id="RHEA-COMP:10731"/>
        <dbReference type="ChEBI" id="CHEBI:15378"/>
        <dbReference type="ChEBI" id="CHEBI:29969"/>
        <dbReference type="ChEBI" id="CHEBI:57287"/>
        <dbReference type="ChEBI" id="CHEBI:57288"/>
        <dbReference type="ChEBI" id="CHEBI:61930"/>
        <dbReference type="EC" id="2.3.1.48"/>
    </reaction>
</comment>
<evidence type="ECO:0000256" key="4">
    <source>
        <dbReference type="ARBA" id="ARBA00021268"/>
    </source>
</evidence>
<dbReference type="Proteomes" id="UP001165063">
    <property type="component" value="Unassembled WGS sequence"/>
</dbReference>
<dbReference type="Pfam" id="PF00583">
    <property type="entry name" value="Acetyltransf_1"/>
    <property type="match status" value="1"/>
</dbReference>
<dbReference type="InterPro" id="IPR000182">
    <property type="entry name" value="GNAT_dom"/>
</dbReference>
<comment type="subcellular location">
    <subcellularLocation>
        <location evidence="11">Cytoplasm</location>
    </subcellularLocation>
    <subcellularLocation>
        <location evidence="1 11">Nucleus</location>
    </subcellularLocation>
</comment>
<evidence type="ECO:0000256" key="7">
    <source>
        <dbReference type="ARBA" id="ARBA00023204"/>
    </source>
</evidence>
<dbReference type="GO" id="GO:0005634">
    <property type="term" value="C:nucleus"/>
    <property type="evidence" value="ECO:0007669"/>
    <property type="project" value="UniProtKB-SubCell"/>
</dbReference>
<dbReference type="Gene3D" id="1.10.10.390">
    <property type="match status" value="1"/>
</dbReference>
<dbReference type="Pfam" id="PF10394">
    <property type="entry name" value="Hat1_N"/>
    <property type="match status" value="1"/>
</dbReference>
<evidence type="ECO:0000313" key="17">
    <source>
        <dbReference type="EMBL" id="GMG19512.1"/>
    </source>
</evidence>
<comment type="similarity">
    <text evidence="2 11">Belongs to the HAT1 family.</text>
</comment>
<name>A0A9W6YLB5_AMBMO</name>
<dbReference type="GO" id="GO:0004402">
    <property type="term" value="F:histone acetyltransferase activity"/>
    <property type="evidence" value="ECO:0007669"/>
    <property type="project" value="UniProtKB-UniRule"/>
</dbReference>
<comment type="function">
    <text evidence="11">Catalytic component of the histone acetylase B (HAT-B) complex. Has intrinsic substrate specificity that modifies lysine in recognition sequence GXGKXG. Involved in DNA double-strand break repair.</text>
</comment>
<dbReference type="GO" id="GO:0031509">
    <property type="term" value="P:subtelomeric heterochromatin formation"/>
    <property type="evidence" value="ECO:0007669"/>
    <property type="project" value="InterPro"/>
</dbReference>
<evidence type="ECO:0000256" key="11">
    <source>
        <dbReference type="PIRNR" id="PIRNR038084"/>
    </source>
</evidence>
<keyword evidence="18" id="KW-1185">Reference proteome</keyword>
<dbReference type="GO" id="GO:0006281">
    <property type="term" value="P:DNA repair"/>
    <property type="evidence" value="ECO:0007669"/>
    <property type="project" value="UniProtKB-KW"/>
</dbReference>
<keyword evidence="7" id="KW-0234">DNA repair</keyword>
<dbReference type="Gene3D" id="3.90.360.10">
    <property type="entry name" value="Histone acetyl transferase 1 (HAT1), N-terminal domain"/>
    <property type="match status" value="1"/>
</dbReference>
<dbReference type="Gene3D" id="3.40.630.30">
    <property type="match status" value="1"/>
</dbReference>
<feature type="domain" description="Histone acetyl transferase HAT1 N-terminal" evidence="16">
    <location>
        <begin position="9"/>
        <end position="162"/>
    </location>
</feature>
<comment type="subunit">
    <text evidence="11">Component of the HAT-B complex composed of at least HAT1 and HAT2. The HAT-B complex binds to histone H4 tail.</text>
</comment>
<evidence type="ECO:0000256" key="1">
    <source>
        <dbReference type="ARBA" id="ARBA00004123"/>
    </source>
</evidence>
<feature type="region of interest" description="Interaction with histone H4 N-terminus" evidence="13">
    <location>
        <begin position="41"/>
        <end position="43"/>
    </location>
</feature>
<dbReference type="SUPFAM" id="SSF55729">
    <property type="entry name" value="Acyl-CoA N-acyltransferases (Nat)"/>
    <property type="match status" value="1"/>
</dbReference>
<dbReference type="InterPro" id="IPR013523">
    <property type="entry name" value="Hist_AcTrfase_HAT1_C"/>
</dbReference>
<dbReference type="OrthoDB" id="10253098at2759"/>
<protein>
    <recommendedName>
        <fullName evidence="4 11">Histone acetyltransferase type B catalytic subunit</fullName>
        <ecNumber evidence="3 11">2.3.1.48</ecNumber>
    </recommendedName>
</protein>
<keyword evidence="8 11" id="KW-0539">Nucleus</keyword>
<evidence type="ECO:0000259" key="15">
    <source>
        <dbReference type="Pfam" id="PF00583"/>
    </source>
</evidence>
<keyword evidence="6" id="KW-0227">DNA damage</keyword>
<keyword evidence="11" id="KW-0963">Cytoplasm</keyword>
<dbReference type="EMBL" id="BSXU01000144">
    <property type="protein sequence ID" value="GMG19512.1"/>
    <property type="molecule type" value="Genomic_DNA"/>
</dbReference>
<dbReference type="EC" id="2.3.1.48" evidence="3 11"/>
<dbReference type="AlphaFoldDB" id="A0A9W6YLB5"/>
<proteinExistence type="inferred from homology"/>
<accession>A0A9W6YLB5</accession>
<comment type="caution">
    <text evidence="17">The sequence shown here is derived from an EMBL/GenBank/DDBJ whole genome shotgun (WGS) entry which is preliminary data.</text>
</comment>
<gene>
    <name evidence="17" type="ORF">Amon01_000052500</name>
</gene>
<reference evidence="17" key="1">
    <citation type="submission" date="2023-04" db="EMBL/GenBank/DDBJ databases">
        <title>Ambrosiozyma monospora NBRC 1965.</title>
        <authorList>
            <person name="Ichikawa N."/>
            <person name="Sato H."/>
            <person name="Tonouchi N."/>
        </authorList>
    </citation>
    <scope>NUCLEOTIDE SEQUENCE</scope>
    <source>
        <strain evidence="17">NBRC 1965</strain>
    </source>
</reference>
<feature type="site" description="Interaction with histone H4 N-terminus" evidence="14">
    <location>
        <position position="174"/>
    </location>
</feature>
<feature type="binding site" evidence="13">
    <location>
        <begin position="227"/>
        <end position="229"/>
    </location>
    <ligand>
        <name>acetyl-CoA</name>
        <dbReference type="ChEBI" id="CHEBI:57288"/>
    </ligand>
</feature>
<evidence type="ECO:0000256" key="9">
    <source>
        <dbReference type="ARBA" id="ARBA00023315"/>
    </source>
</evidence>
<evidence type="ECO:0000256" key="13">
    <source>
        <dbReference type="PIRSR" id="PIRSR038084-2"/>
    </source>
</evidence>
<dbReference type="GO" id="GO:0042393">
    <property type="term" value="F:histone binding"/>
    <property type="evidence" value="ECO:0007669"/>
    <property type="project" value="InterPro"/>
</dbReference>
<dbReference type="InterPro" id="IPR019467">
    <property type="entry name" value="Hat1_N"/>
</dbReference>
<evidence type="ECO:0000256" key="12">
    <source>
        <dbReference type="PIRSR" id="PIRSR038084-1"/>
    </source>
</evidence>
<sequence length="410" mass="47752">MSDYDPAAWTVSANESLFISLAEPTRALTFNPEFTYPIYGEAEQIFGYKDLRINLAFDCESLKPFIGVKFSSKLSEDVKKLDEELLKFLPKDDTLVQDEGKWLDSITEEKFEKPGIVVGTYPGTSKEDEDFVYEIRKFKPSEGGNGLSLHKRMQIFVLLFIEAGSYIEADDPTWDVYVVYKTPKNGGKSSFVGFTTVYSYWKYKGHTEHDEIEDKLQSKYRKKISQFIILPPYQHQGHGKRLYQHLFDEFLKDDTVEEVTIEDPSESFDDLRDRCDLERLDGAKFLTGLSKLPVTTEWLLAEKSKQKMDKRQFERCVEMSLLHALNNKGTSLEVSNLDTKQIRLQIKKRIYLKNRDALEEIPDESERKSKLHDAYERLQEDYIRILEKVKFINKRPLEDDDDTSASKKQK</sequence>
<evidence type="ECO:0000256" key="8">
    <source>
        <dbReference type="ARBA" id="ARBA00023242"/>
    </source>
</evidence>
<dbReference type="InterPro" id="IPR016181">
    <property type="entry name" value="Acyl_CoA_acyltransferase"/>
</dbReference>
<evidence type="ECO:0000256" key="14">
    <source>
        <dbReference type="PIRSR" id="PIRSR038084-3"/>
    </source>
</evidence>
<organism evidence="17 18">
    <name type="scientific">Ambrosiozyma monospora</name>
    <name type="common">Yeast</name>
    <name type="synonym">Endomycopsis monosporus</name>
    <dbReference type="NCBI Taxonomy" id="43982"/>
    <lineage>
        <taxon>Eukaryota</taxon>
        <taxon>Fungi</taxon>
        <taxon>Dikarya</taxon>
        <taxon>Ascomycota</taxon>
        <taxon>Saccharomycotina</taxon>
        <taxon>Pichiomycetes</taxon>
        <taxon>Pichiales</taxon>
        <taxon>Pichiaceae</taxon>
        <taxon>Ambrosiozyma</taxon>
    </lineage>
</organism>
<evidence type="ECO:0000256" key="2">
    <source>
        <dbReference type="ARBA" id="ARBA00010543"/>
    </source>
</evidence>
<dbReference type="PIRSF" id="PIRSF038084">
    <property type="entry name" value="HAT-B_cat"/>
    <property type="match status" value="1"/>
</dbReference>
<feature type="region of interest" description="Interaction with histone H4 N-terminus" evidence="13">
    <location>
        <begin position="198"/>
        <end position="200"/>
    </location>
</feature>
<dbReference type="PANTHER" id="PTHR12046">
    <property type="entry name" value="HISTONE ACETYLTRANSFERASE TYPE B CATALYTIC SUBUNIT"/>
    <property type="match status" value="1"/>
</dbReference>
<evidence type="ECO:0000259" key="16">
    <source>
        <dbReference type="Pfam" id="PF10394"/>
    </source>
</evidence>
<dbReference type="Pfam" id="PF21184">
    <property type="entry name" value="HAT1_C_fung"/>
    <property type="match status" value="1"/>
</dbReference>
<keyword evidence="9 11" id="KW-0012">Acyltransferase</keyword>
<dbReference type="InterPro" id="IPR017380">
    <property type="entry name" value="Hist_AcTrfase_B-typ_cat-su"/>
</dbReference>
<feature type="binding site" evidence="13">
    <location>
        <position position="274"/>
    </location>
    <ligand>
        <name>acetyl-CoA</name>
        <dbReference type="ChEBI" id="CHEBI:57288"/>
    </ligand>
</feature>
<feature type="active site" description="Proton donor/acceptor" evidence="12">
    <location>
        <position position="262"/>
    </location>
</feature>
<evidence type="ECO:0000313" key="18">
    <source>
        <dbReference type="Proteomes" id="UP001165063"/>
    </source>
</evidence>
<dbReference type="InterPro" id="IPR037113">
    <property type="entry name" value="Hat1_N_sf"/>
</dbReference>
<dbReference type="GO" id="GO:0000781">
    <property type="term" value="C:chromosome, telomeric region"/>
    <property type="evidence" value="ECO:0007669"/>
    <property type="project" value="GOC"/>
</dbReference>
<keyword evidence="5 11" id="KW-0808">Transferase</keyword>
<evidence type="ECO:0000256" key="3">
    <source>
        <dbReference type="ARBA" id="ARBA00013184"/>
    </source>
</evidence>
<evidence type="ECO:0000256" key="10">
    <source>
        <dbReference type="ARBA" id="ARBA00048017"/>
    </source>
</evidence>